<dbReference type="Gene3D" id="3.40.50.720">
    <property type="entry name" value="NAD(P)-binding Rossmann-like Domain"/>
    <property type="match status" value="1"/>
</dbReference>
<gene>
    <name evidence="4" type="ordered locus">Spirs_4103</name>
</gene>
<dbReference type="PANTHER" id="PTHR47128:SF2">
    <property type="entry name" value="PROTEIN HIGH CHLOROPHYLL FLUORESCENCE PHENOTYPE 244, CHLOROPLASTIC"/>
    <property type="match status" value="1"/>
</dbReference>
<dbReference type="SUPFAM" id="SSF51735">
    <property type="entry name" value="NAD(P)-binding Rossmann-fold domains"/>
    <property type="match status" value="1"/>
</dbReference>
<evidence type="ECO:0000256" key="1">
    <source>
        <dbReference type="ARBA" id="ARBA00022531"/>
    </source>
</evidence>
<dbReference type="InterPro" id="IPR044256">
    <property type="entry name" value="HCF244-like"/>
</dbReference>
<dbReference type="RefSeq" id="WP_013256640.1">
    <property type="nucleotide sequence ID" value="NC_014364.1"/>
</dbReference>
<sequence>MRILIAGASGYLGRHVSEEAKKAGFTVRVLLRKESQAASFSSLADEIIVGQATKPADLKGIAENCDIVFSSLGITRQKDGLTYEQVDYQANANLLAEAERSKCTLFCYVSVFKGRNLRWVKLVEAKERFVDLLSQSTIPSAVIRPTGFFSDMADFFNMAQAGRVYLFGKGTGRFNPISGKDLAVEIIRSCKAQIDRGERASELKIGGPDTLSMNQIALLALKASGKQEKIVHLPDVLRRITLAVLPRITPLSVYGPLQFFLAAMGISDLAAPEYGSDHLSDFYRQLAEGTNEEP</sequence>
<dbReference type="GO" id="GO:0015979">
    <property type="term" value="P:photosynthesis"/>
    <property type="evidence" value="ECO:0007669"/>
    <property type="project" value="UniProtKB-KW"/>
</dbReference>
<dbReference type="Pfam" id="PF13460">
    <property type="entry name" value="NAD_binding_10"/>
    <property type="match status" value="1"/>
</dbReference>
<dbReference type="InterPro" id="IPR016040">
    <property type="entry name" value="NAD(P)-bd_dom"/>
</dbReference>
<dbReference type="InterPro" id="IPR036291">
    <property type="entry name" value="NAD(P)-bd_dom_sf"/>
</dbReference>
<protein>
    <submittedName>
        <fullName evidence="4">NmrA family protein</fullName>
    </submittedName>
</protein>
<keyword evidence="1" id="KW-0602">Photosynthesis</keyword>
<dbReference type="STRING" id="573413.Spirs_4103"/>
<dbReference type="OrthoDB" id="367683at2"/>
<keyword evidence="2" id="KW-0604">Photosystem II</keyword>
<evidence type="ECO:0000313" key="4">
    <source>
        <dbReference type="EMBL" id="ADK83184.1"/>
    </source>
</evidence>
<evidence type="ECO:0000313" key="5">
    <source>
        <dbReference type="Proteomes" id="UP000002318"/>
    </source>
</evidence>
<feature type="domain" description="NAD(P)-binding" evidence="3">
    <location>
        <begin position="7"/>
        <end position="151"/>
    </location>
</feature>
<dbReference type="HOGENOM" id="CLU_007383_6_6_12"/>
<reference evidence="4 5" key="1">
    <citation type="journal article" date="2010" name="Stand. Genomic Sci.">
        <title>Complete genome sequence of Spirochaeta smaragdinae type strain (SEBR 4228).</title>
        <authorList>
            <person name="Mavromatis K."/>
            <person name="Yasawong M."/>
            <person name="Chertkov O."/>
            <person name="Lapidus A."/>
            <person name="Lucas S."/>
            <person name="Nolan M."/>
            <person name="Del Rio T.G."/>
            <person name="Tice H."/>
            <person name="Cheng J.F."/>
            <person name="Pitluck S."/>
            <person name="Liolios K."/>
            <person name="Ivanova N."/>
            <person name="Tapia R."/>
            <person name="Han C."/>
            <person name="Bruce D."/>
            <person name="Goodwin L."/>
            <person name="Pati A."/>
            <person name="Chen A."/>
            <person name="Palaniappan K."/>
            <person name="Land M."/>
            <person name="Hauser L."/>
            <person name="Chang Y.J."/>
            <person name="Jeffries C.D."/>
            <person name="Detter J.C."/>
            <person name="Rohde M."/>
            <person name="Brambilla E."/>
            <person name="Spring S."/>
            <person name="Goker M."/>
            <person name="Sikorski J."/>
            <person name="Woyke T."/>
            <person name="Bristow J."/>
            <person name="Eisen J.A."/>
            <person name="Markowitz V."/>
            <person name="Hugenholtz P."/>
            <person name="Klenk H.P."/>
            <person name="Kyrpides N.C."/>
        </authorList>
    </citation>
    <scope>NUCLEOTIDE SEQUENCE [LARGE SCALE GENOMIC DNA]</scope>
    <source>
        <strain evidence="5">DSM 11293 / JCM 15392 / SEBR 4228</strain>
    </source>
</reference>
<proteinExistence type="predicted"/>
<evidence type="ECO:0000256" key="2">
    <source>
        <dbReference type="ARBA" id="ARBA00023276"/>
    </source>
</evidence>
<dbReference type="GO" id="GO:0009523">
    <property type="term" value="C:photosystem II"/>
    <property type="evidence" value="ECO:0007669"/>
    <property type="project" value="UniProtKB-KW"/>
</dbReference>
<name>E1R9L5_SEDSS</name>
<dbReference type="Proteomes" id="UP000002318">
    <property type="component" value="Chromosome"/>
</dbReference>
<dbReference type="EMBL" id="CP002116">
    <property type="protein sequence ID" value="ADK83184.1"/>
    <property type="molecule type" value="Genomic_DNA"/>
</dbReference>
<organism evidence="4 5">
    <name type="scientific">Sediminispirochaeta smaragdinae (strain DSM 11293 / JCM 15392 / SEBR 4228)</name>
    <name type="common">Spirochaeta smaragdinae</name>
    <dbReference type="NCBI Taxonomy" id="573413"/>
    <lineage>
        <taxon>Bacteria</taxon>
        <taxon>Pseudomonadati</taxon>
        <taxon>Spirochaetota</taxon>
        <taxon>Spirochaetia</taxon>
        <taxon>Spirochaetales</taxon>
        <taxon>Spirochaetaceae</taxon>
        <taxon>Sediminispirochaeta</taxon>
    </lineage>
</organism>
<dbReference type="KEGG" id="ssm:Spirs_4103"/>
<dbReference type="PANTHER" id="PTHR47128">
    <property type="match status" value="1"/>
</dbReference>
<dbReference type="CDD" id="cd05243">
    <property type="entry name" value="SDR_a5"/>
    <property type="match status" value="1"/>
</dbReference>
<evidence type="ECO:0000259" key="3">
    <source>
        <dbReference type="Pfam" id="PF13460"/>
    </source>
</evidence>
<accession>E1R9L5</accession>
<dbReference type="eggNOG" id="COG0702">
    <property type="taxonomic scope" value="Bacteria"/>
</dbReference>
<dbReference type="AlphaFoldDB" id="E1R9L5"/>
<keyword evidence="5" id="KW-1185">Reference proteome</keyword>